<gene>
    <name evidence="2" type="ORF">Q9L58_009006</name>
</gene>
<dbReference type="EMBL" id="JBBBZM010000186">
    <property type="protein sequence ID" value="KAL0632106.1"/>
    <property type="molecule type" value="Genomic_DNA"/>
</dbReference>
<protein>
    <submittedName>
        <fullName evidence="2">Uncharacterized protein</fullName>
    </submittedName>
</protein>
<evidence type="ECO:0000256" key="1">
    <source>
        <dbReference type="SAM" id="MobiDB-lite"/>
    </source>
</evidence>
<evidence type="ECO:0000313" key="3">
    <source>
        <dbReference type="Proteomes" id="UP001447188"/>
    </source>
</evidence>
<feature type="compositionally biased region" description="Basic and acidic residues" evidence="1">
    <location>
        <begin position="1"/>
        <end position="21"/>
    </location>
</feature>
<sequence>MQNSTNEKRPAAEPEPQREADTTSDINSARPIIALRISSIPIAIEKDSIVSILECLSPRQQRITRGKRHRGTNIDSFSIAPSASAFDCDRYQVATVTFKEIPSIFAGCQSNNKTIVIEVGEAGKQFEVVADSNFHGLTPLNKSPNPSVEYAETSISTVVPLTSITQNTHQMHISISIVAVTGLAGHAFGSWKSRTSGKM</sequence>
<proteinExistence type="predicted"/>
<name>A0ABR3G838_9PEZI</name>
<comment type="caution">
    <text evidence="2">The sequence shown here is derived from an EMBL/GenBank/DDBJ whole genome shotgun (WGS) entry which is preliminary data.</text>
</comment>
<reference evidence="2 3" key="1">
    <citation type="submission" date="2024-02" db="EMBL/GenBank/DDBJ databases">
        <title>Discinaceae phylogenomics.</title>
        <authorList>
            <person name="Dirks A.C."/>
            <person name="James T.Y."/>
        </authorList>
    </citation>
    <scope>NUCLEOTIDE SEQUENCE [LARGE SCALE GENOMIC DNA]</scope>
    <source>
        <strain evidence="2 3">ACD0624</strain>
    </source>
</reference>
<dbReference type="Proteomes" id="UP001447188">
    <property type="component" value="Unassembled WGS sequence"/>
</dbReference>
<accession>A0ABR3G838</accession>
<organism evidence="2 3">
    <name type="scientific">Discina gigas</name>
    <dbReference type="NCBI Taxonomy" id="1032678"/>
    <lineage>
        <taxon>Eukaryota</taxon>
        <taxon>Fungi</taxon>
        <taxon>Dikarya</taxon>
        <taxon>Ascomycota</taxon>
        <taxon>Pezizomycotina</taxon>
        <taxon>Pezizomycetes</taxon>
        <taxon>Pezizales</taxon>
        <taxon>Discinaceae</taxon>
        <taxon>Discina</taxon>
    </lineage>
</organism>
<evidence type="ECO:0000313" key="2">
    <source>
        <dbReference type="EMBL" id="KAL0632106.1"/>
    </source>
</evidence>
<feature type="region of interest" description="Disordered" evidence="1">
    <location>
        <begin position="1"/>
        <end position="25"/>
    </location>
</feature>
<keyword evidence="3" id="KW-1185">Reference proteome</keyword>